<dbReference type="Pfam" id="PF24758">
    <property type="entry name" value="LRR_At5g56370"/>
    <property type="match status" value="1"/>
</dbReference>
<organism evidence="4">
    <name type="scientific">Naegleria gruberi</name>
    <name type="common">Amoeba</name>
    <dbReference type="NCBI Taxonomy" id="5762"/>
    <lineage>
        <taxon>Eukaryota</taxon>
        <taxon>Discoba</taxon>
        <taxon>Heterolobosea</taxon>
        <taxon>Tetramitia</taxon>
        <taxon>Eutetramitia</taxon>
        <taxon>Vahlkampfiidae</taxon>
        <taxon>Naegleria</taxon>
    </lineage>
</organism>
<dbReference type="AlphaFoldDB" id="D2VIJ6"/>
<dbReference type="SUPFAM" id="SSF52058">
    <property type="entry name" value="L domain-like"/>
    <property type="match status" value="1"/>
</dbReference>
<dbReference type="GO" id="GO:0019005">
    <property type="term" value="C:SCF ubiquitin ligase complex"/>
    <property type="evidence" value="ECO:0007669"/>
    <property type="project" value="TreeGrafter"/>
</dbReference>
<dbReference type="STRING" id="5762.D2VIJ6"/>
<dbReference type="OMA" id="ELAIINC"/>
<name>D2VIJ6_NAEGR</name>
<feature type="domain" description="F-box/LRR-repeat protein 15/At3g58940/PEG3-like LRR" evidence="2">
    <location>
        <begin position="155"/>
        <end position="304"/>
    </location>
</feature>
<dbReference type="GeneID" id="8852157"/>
<sequence length="460" mass="52255">MLSQSNTVDHHEDRSEHDHHSNNNNGTSLSIDCIEHILSCMRLKDRISISLINHDWNRGFEKSVKTLMITKTKSKAWLQDFKKFRGFIKRFPEIQNFTLESPIEVSRAKDETTMWFSMNVVQTLLDELPSSLKSFTLSHFALGLSSKTFELVIPESKQLRELTFINCKRAHGLTVSNCGNLRSLSVSWGSFFIKNSGFEELKNLRYLNLSNNKVVTDELLDNIVKNCPSLEKLVLVGCLNIQSPFKDVNLNCLKYLDLSATNIRDSCIENICSGTALNLEELRLRTCMGLVSPSFKDIPSIKIIGSQFNAGIQTASFHKLRRLEKIDLDGNICLKKIYISQCKSIIYLDVSKTLINDEALEEIFSECPELKQFFAIKCYKLKSPKLVHSKLEEIRCTNSCYLTKNTVFDCPNIISQHFIGTILGPGEFTVPLVLREDVAEAAELAKAGMVKNHVNRLNKF</sequence>
<evidence type="ECO:0000313" key="4">
    <source>
        <dbReference type="Proteomes" id="UP000006671"/>
    </source>
</evidence>
<dbReference type="VEuPathDB" id="AmoebaDB:NAEGRDRAFT_58318"/>
<evidence type="ECO:0000259" key="2">
    <source>
        <dbReference type="Pfam" id="PF24758"/>
    </source>
</evidence>
<evidence type="ECO:0000313" key="3">
    <source>
        <dbReference type="EMBL" id="EFC43280.1"/>
    </source>
</evidence>
<proteinExistence type="predicted"/>
<keyword evidence="4" id="KW-1185">Reference proteome</keyword>
<dbReference type="Gene3D" id="3.80.10.10">
    <property type="entry name" value="Ribonuclease Inhibitor"/>
    <property type="match status" value="2"/>
</dbReference>
<dbReference type="InterPro" id="IPR032675">
    <property type="entry name" value="LRR_dom_sf"/>
</dbReference>
<protein>
    <recommendedName>
        <fullName evidence="2">F-box/LRR-repeat protein 15/At3g58940/PEG3-like LRR domain-containing protein</fullName>
    </recommendedName>
</protein>
<dbReference type="InParanoid" id="D2VIJ6"/>
<dbReference type="RefSeq" id="XP_002676024.1">
    <property type="nucleotide sequence ID" value="XM_002675978.1"/>
</dbReference>
<dbReference type="EMBL" id="GG738874">
    <property type="protein sequence ID" value="EFC43280.1"/>
    <property type="molecule type" value="Genomic_DNA"/>
</dbReference>
<dbReference type="PANTHER" id="PTHR13318">
    <property type="entry name" value="PARTNER OF PAIRED, ISOFORM B-RELATED"/>
    <property type="match status" value="1"/>
</dbReference>
<dbReference type="Proteomes" id="UP000006671">
    <property type="component" value="Unassembled WGS sequence"/>
</dbReference>
<dbReference type="GO" id="GO:0031146">
    <property type="term" value="P:SCF-dependent proteasomal ubiquitin-dependent protein catabolic process"/>
    <property type="evidence" value="ECO:0007669"/>
    <property type="project" value="TreeGrafter"/>
</dbReference>
<feature type="region of interest" description="Disordered" evidence="1">
    <location>
        <begin position="1"/>
        <end position="25"/>
    </location>
</feature>
<gene>
    <name evidence="3" type="ORF">NAEGRDRAFT_58318</name>
</gene>
<accession>D2VIJ6</accession>
<evidence type="ECO:0000256" key="1">
    <source>
        <dbReference type="SAM" id="MobiDB-lite"/>
    </source>
</evidence>
<dbReference type="OrthoDB" id="27842at2759"/>
<dbReference type="KEGG" id="ngr:NAEGRDRAFT_58318"/>
<dbReference type="InterPro" id="IPR055411">
    <property type="entry name" value="LRR_FXL15/At3g58940/PEG3-like"/>
</dbReference>
<reference evidence="3 4" key="1">
    <citation type="journal article" date="2010" name="Cell">
        <title>The genome of Naegleria gruberi illuminates early eukaryotic versatility.</title>
        <authorList>
            <person name="Fritz-Laylin L.K."/>
            <person name="Prochnik S.E."/>
            <person name="Ginger M.L."/>
            <person name="Dacks J.B."/>
            <person name="Carpenter M.L."/>
            <person name="Field M.C."/>
            <person name="Kuo A."/>
            <person name="Paredez A."/>
            <person name="Chapman J."/>
            <person name="Pham J."/>
            <person name="Shu S."/>
            <person name="Neupane R."/>
            <person name="Cipriano M."/>
            <person name="Mancuso J."/>
            <person name="Tu H."/>
            <person name="Salamov A."/>
            <person name="Lindquist E."/>
            <person name="Shapiro H."/>
            <person name="Lucas S."/>
            <person name="Grigoriev I.V."/>
            <person name="Cande W.Z."/>
            <person name="Fulton C."/>
            <person name="Rokhsar D.S."/>
            <person name="Dawson S.C."/>
        </authorList>
    </citation>
    <scope>NUCLEOTIDE SEQUENCE [LARGE SCALE GENOMIC DNA]</scope>
    <source>
        <strain evidence="3 4">NEG-M</strain>
    </source>
</reference>
<feature type="compositionally biased region" description="Basic and acidic residues" evidence="1">
    <location>
        <begin position="8"/>
        <end position="21"/>
    </location>
</feature>